<dbReference type="PANTHER" id="PTHR43788">
    <property type="entry name" value="DNA2/NAM7 HELICASE FAMILY MEMBER"/>
    <property type="match status" value="1"/>
</dbReference>
<dbReference type="GO" id="GO:0016887">
    <property type="term" value="F:ATP hydrolysis activity"/>
    <property type="evidence" value="ECO:0007669"/>
    <property type="project" value="RHEA"/>
</dbReference>
<dbReference type="SUPFAM" id="SSF52540">
    <property type="entry name" value="P-loop containing nucleoside triphosphate hydrolases"/>
    <property type="match status" value="2"/>
</dbReference>
<keyword evidence="3" id="KW-0238">DNA-binding</keyword>
<reference evidence="9" key="1">
    <citation type="submission" date="2015-06" db="EMBL/GenBank/DDBJ databases">
        <authorList>
            <person name="Bertelli C."/>
        </authorList>
    </citation>
    <scope>NUCLEOTIDE SEQUENCE [LARGE SCALE GENOMIC DNA]</scope>
    <source>
        <strain evidence="9">CRIB-30</strain>
    </source>
</reference>
<evidence type="ECO:0000256" key="1">
    <source>
        <dbReference type="ARBA" id="ARBA00022741"/>
    </source>
</evidence>
<dbReference type="GO" id="GO:0003677">
    <property type="term" value="F:DNA binding"/>
    <property type="evidence" value="ECO:0007669"/>
    <property type="project" value="UniProtKB-UniRule"/>
</dbReference>
<dbReference type="NCBIfam" id="TIGR01448">
    <property type="entry name" value="recD_rel"/>
    <property type="match status" value="1"/>
</dbReference>
<proteinExistence type="inferred from homology"/>
<dbReference type="AlphaFoldDB" id="A0A0H5DRV7"/>
<evidence type="ECO:0000259" key="7">
    <source>
        <dbReference type="Pfam" id="PF23139"/>
    </source>
</evidence>
<feature type="domain" description="ATP-dependent RecD2 DNA helicase SH3" evidence="6">
    <location>
        <begin position="564"/>
        <end position="625"/>
    </location>
</feature>
<dbReference type="PANTHER" id="PTHR43788:SF6">
    <property type="entry name" value="DNA HELICASE B"/>
    <property type="match status" value="1"/>
</dbReference>
<dbReference type="Pfam" id="PF13538">
    <property type="entry name" value="UvrD_C_2"/>
    <property type="match status" value="1"/>
</dbReference>
<dbReference type="GO" id="GO:0009338">
    <property type="term" value="C:exodeoxyribonuclease V complex"/>
    <property type="evidence" value="ECO:0007669"/>
    <property type="project" value="TreeGrafter"/>
</dbReference>
<dbReference type="Pfam" id="PF13245">
    <property type="entry name" value="AAA_19"/>
    <property type="match status" value="1"/>
</dbReference>
<feature type="domain" description="UvrD-like helicase C-terminal" evidence="4">
    <location>
        <begin position="642"/>
        <end position="690"/>
    </location>
</feature>
<feature type="domain" description="ATP-dependent RecD2 DNA helicase OB-fold" evidence="7">
    <location>
        <begin position="1"/>
        <end position="75"/>
    </location>
</feature>
<dbReference type="InterPro" id="IPR027417">
    <property type="entry name" value="P-loop_NTPase"/>
</dbReference>
<dbReference type="InterPro" id="IPR050534">
    <property type="entry name" value="Coronavir_polyprotein_1ab"/>
</dbReference>
<dbReference type="CDD" id="cd18809">
    <property type="entry name" value="SF1_C_RecD"/>
    <property type="match status" value="1"/>
</dbReference>
<feature type="domain" description="ATP-dependent RecD2 DNA helicase-like helix-hairpin-helix" evidence="5">
    <location>
        <begin position="140"/>
        <end position="230"/>
    </location>
</feature>
<dbReference type="GO" id="GO:0006310">
    <property type="term" value="P:DNA recombination"/>
    <property type="evidence" value="ECO:0007669"/>
    <property type="project" value="InterPro"/>
</dbReference>
<name>A0A0H5DRV7_9BACT</name>
<dbReference type="SUPFAM" id="SSF47781">
    <property type="entry name" value="RuvA domain 2-like"/>
    <property type="match status" value="1"/>
</dbReference>
<dbReference type="InterPro" id="IPR029493">
    <property type="entry name" value="RecD2-like_HHH"/>
</dbReference>
<evidence type="ECO:0000313" key="8">
    <source>
        <dbReference type="EMBL" id="CRX39451.1"/>
    </source>
</evidence>
<evidence type="ECO:0000259" key="5">
    <source>
        <dbReference type="Pfam" id="PF14490"/>
    </source>
</evidence>
<sequence>MEELVGTIERITYQSPETGYTVLQLLVKKATKPLTVVGTMLSVQCGETIRVKGFYKSHLVHGRQFEAKEHAVEMPQDITGITKYLGSGLIKGIGPVFATRIVDAFGEETLSIIDNTPERLLEVQGVGEKRLKAINACWSEQKSIRELMIFLQTYSISPSFAFRIFRTFGAESIQKVKENPYLLAREIVGIGFKSADSIATKIGISKQSPLRIESGIHHVLFEAAEGGHSCLPVSHFLPVAEAMLEVDRSIIDQTMQALAKEKKLMIQDLPVEGNPEPYVWTPSYFLSEAGISKELRRLLSALSNLRSVDKEKALEWVQKKLSIELAAKQKEAVSAVLSDKVHIITGGPGTGKSTITKAILAILSHLTEKIVLAAPTGRAAKRLSEITGRGAKTIHSLLEFDFSQGGFKRNRKNPLDAELIIVDESSMIDTLLMYQLLKAIPDEARLVLVGDINQLPSVGAGNVLKDLIASRAISVTHLNEIFRQAQGSRIVTNAHKINEGIYPDIQNRSGSDFYFIEAKEPEDVLKEIITLVVDRLPQKFGFKAREEIQVLSPMKKGVVGTYSLNEVLQGELNKSDKSLIRQGATFKEGDKVMQMRNNYKKEVYNGDIGYIQSIDAIEKEVIVAFDDKPITYDFMELDELMLAYAVSVHKYQGSECPCIVMPIHTTHFKLLTRNLLYTGVTRGKKLVVLVGSKKALAIAVHNDEVKMRHTGLKQAMTALHFHKL</sequence>
<dbReference type="GO" id="GO:0017116">
    <property type="term" value="F:single-stranded DNA helicase activity"/>
    <property type="evidence" value="ECO:0007669"/>
    <property type="project" value="TreeGrafter"/>
</dbReference>
<accession>A0A0H5DRV7</accession>
<gene>
    <name evidence="8" type="primary">recd3</name>
    <name evidence="3" type="synonym">recD2</name>
    <name evidence="8" type="ORF">ELAC_2130</name>
</gene>
<dbReference type="GO" id="GO:0043139">
    <property type="term" value="F:5'-3' DNA helicase activity"/>
    <property type="evidence" value="ECO:0007669"/>
    <property type="project" value="UniProtKB-UniRule"/>
</dbReference>
<dbReference type="InterPro" id="IPR006345">
    <property type="entry name" value="RecD2"/>
</dbReference>
<dbReference type="Pfam" id="PF23139">
    <property type="entry name" value="OB_YrrC"/>
    <property type="match status" value="1"/>
</dbReference>
<dbReference type="Pfam" id="PF18335">
    <property type="entry name" value="SH3_13"/>
    <property type="match status" value="1"/>
</dbReference>
<dbReference type="Gene3D" id="1.10.150.20">
    <property type="entry name" value="5' to 3' exonuclease, C-terminal subdomain"/>
    <property type="match status" value="1"/>
</dbReference>
<keyword evidence="3" id="KW-0413">Isomerase</keyword>
<dbReference type="Gene3D" id="1.10.10.2220">
    <property type="match status" value="1"/>
</dbReference>
<dbReference type="HAMAP" id="MF_01488">
    <property type="entry name" value="RecD2"/>
    <property type="match status" value="1"/>
</dbReference>
<dbReference type="Pfam" id="PF14490">
    <property type="entry name" value="HHH_RecD2"/>
    <property type="match status" value="1"/>
</dbReference>
<dbReference type="InterPro" id="IPR041451">
    <property type="entry name" value="RecD2_SH13"/>
</dbReference>
<dbReference type="GO" id="GO:0005524">
    <property type="term" value="F:ATP binding"/>
    <property type="evidence" value="ECO:0007669"/>
    <property type="project" value="UniProtKB-UniRule"/>
</dbReference>
<keyword evidence="2 3" id="KW-0067">ATP-binding</keyword>
<dbReference type="InterPro" id="IPR010994">
    <property type="entry name" value="RuvA_2-like"/>
</dbReference>
<dbReference type="Pfam" id="PF14520">
    <property type="entry name" value="HHH_5"/>
    <property type="match status" value="1"/>
</dbReference>
<comment type="function">
    <text evidence="3">DNA-dependent ATPase and ATP-dependent 5'-3' DNA helicase. Has no activity on blunt DNA or DNA with 3'-overhangs, requires at least 10 bases of 5'-ssDNA for helicase activity.</text>
</comment>
<comment type="catalytic activity">
    <reaction evidence="3">
        <text>ATP + H2O = ADP + phosphate + H(+)</text>
        <dbReference type="Rhea" id="RHEA:13065"/>
        <dbReference type="ChEBI" id="CHEBI:15377"/>
        <dbReference type="ChEBI" id="CHEBI:15378"/>
        <dbReference type="ChEBI" id="CHEBI:30616"/>
        <dbReference type="ChEBI" id="CHEBI:43474"/>
        <dbReference type="ChEBI" id="CHEBI:456216"/>
        <dbReference type="EC" id="5.6.2.3"/>
    </reaction>
</comment>
<dbReference type="Gene3D" id="2.30.30.940">
    <property type="match status" value="1"/>
</dbReference>
<dbReference type="InterPro" id="IPR027785">
    <property type="entry name" value="UvrD-like_helicase_C"/>
</dbReference>
<dbReference type="CDD" id="cd17933">
    <property type="entry name" value="DEXSc_RecD-like"/>
    <property type="match status" value="1"/>
</dbReference>
<keyword evidence="1 3" id="KW-0547">Nucleotide-binding</keyword>
<protein>
    <recommendedName>
        <fullName evidence="3">ATP-dependent RecD2 DNA helicase</fullName>
        <ecNumber evidence="3">5.6.2.3</ecNumber>
    </recommendedName>
    <alternativeName>
        <fullName evidence="3">DNA 5'-3' helicase subunit RecD2</fullName>
    </alternativeName>
</protein>
<evidence type="ECO:0000256" key="2">
    <source>
        <dbReference type="ARBA" id="ARBA00022840"/>
    </source>
</evidence>
<evidence type="ECO:0000259" key="6">
    <source>
        <dbReference type="Pfam" id="PF18335"/>
    </source>
</evidence>
<evidence type="ECO:0000256" key="3">
    <source>
        <dbReference type="HAMAP-Rule" id="MF_01488"/>
    </source>
</evidence>
<dbReference type="InterPro" id="IPR055446">
    <property type="entry name" value="RecD2_N_OB"/>
</dbReference>
<keyword evidence="3 8" id="KW-0378">Hydrolase</keyword>
<keyword evidence="9" id="KW-1185">Reference proteome</keyword>
<dbReference type="Gene3D" id="3.40.50.300">
    <property type="entry name" value="P-loop containing nucleotide triphosphate hydrolases"/>
    <property type="match status" value="2"/>
</dbReference>
<feature type="binding site" evidence="3">
    <location>
        <begin position="349"/>
        <end position="353"/>
    </location>
    <ligand>
        <name>ATP</name>
        <dbReference type="ChEBI" id="CHEBI:30616"/>
    </ligand>
</feature>
<dbReference type="OrthoDB" id="9803432at2"/>
<dbReference type="EC" id="5.6.2.3" evidence="3"/>
<dbReference type="EMBL" id="CWGJ01000028">
    <property type="protein sequence ID" value="CRX39451.1"/>
    <property type="molecule type" value="Genomic_DNA"/>
</dbReference>
<keyword evidence="3" id="KW-0347">Helicase</keyword>
<evidence type="ECO:0000313" key="9">
    <source>
        <dbReference type="Proteomes" id="UP000220251"/>
    </source>
</evidence>
<dbReference type="RefSeq" id="WP_098039317.1">
    <property type="nucleotide sequence ID" value="NZ_CWGJ01000028.1"/>
</dbReference>
<comment type="similarity">
    <text evidence="3">Belongs to the RecD family. RecD2 subfamily.</text>
</comment>
<dbReference type="Proteomes" id="UP000220251">
    <property type="component" value="Unassembled WGS sequence"/>
</dbReference>
<organism evidence="8 9">
    <name type="scientific">Estrella lausannensis</name>
    <dbReference type="NCBI Taxonomy" id="483423"/>
    <lineage>
        <taxon>Bacteria</taxon>
        <taxon>Pseudomonadati</taxon>
        <taxon>Chlamydiota</taxon>
        <taxon>Chlamydiia</taxon>
        <taxon>Parachlamydiales</taxon>
        <taxon>Candidatus Criblamydiaceae</taxon>
        <taxon>Estrella</taxon>
    </lineage>
</organism>
<evidence type="ECO:0000259" key="4">
    <source>
        <dbReference type="Pfam" id="PF13538"/>
    </source>
</evidence>